<dbReference type="NCBIfam" id="TIGR01085">
    <property type="entry name" value="murE"/>
    <property type="match status" value="1"/>
</dbReference>
<evidence type="ECO:0000313" key="13">
    <source>
        <dbReference type="Proteomes" id="UP001165481"/>
    </source>
</evidence>
<keyword evidence="7" id="KW-0460">Magnesium</keyword>
<feature type="binding site" evidence="7">
    <location>
        <position position="181"/>
    </location>
    <ligand>
        <name>UDP-N-acetyl-alpha-D-muramoyl-L-alanyl-D-glutamate</name>
        <dbReference type="ChEBI" id="CHEBI:83900"/>
    </ligand>
</feature>
<keyword evidence="3 7" id="KW-0133">Cell shape</keyword>
<feature type="modified residue" description="N6-carboxylysine" evidence="7">
    <location>
        <position position="221"/>
    </location>
</feature>
<keyword evidence="4 7" id="KW-0573">Peptidoglycan synthesis</keyword>
<keyword evidence="2 7" id="KW-0132">Cell division</keyword>
<feature type="binding site" evidence="7">
    <location>
        <position position="25"/>
    </location>
    <ligand>
        <name>UDP-N-acetyl-alpha-D-muramoyl-L-alanyl-D-glutamate</name>
        <dbReference type="ChEBI" id="CHEBI:83900"/>
    </ligand>
</feature>
<dbReference type="InterPro" id="IPR035911">
    <property type="entry name" value="MurE/MurF_N"/>
</dbReference>
<feature type="binding site" evidence="7">
    <location>
        <position position="189"/>
    </location>
    <ligand>
        <name>UDP-N-acetyl-alpha-D-muramoyl-L-alanyl-D-glutamate</name>
        <dbReference type="ChEBI" id="CHEBI:83900"/>
    </ligand>
</feature>
<comment type="caution">
    <text evidence="12">The sequence shown here is derived from an EMBL/GenBank/DDBJ whole genome shotgun (WGS) entry which is preliminary data.</text>
</comment>
<keyword evidence="7" id="KW-0547">Nucleotide-binding</keyword>
<comment type="cofactor">
    <cofactor evidence="7">
        <name>Mg(2+)</name>
        <dbReference type="ChEBI" id="CHEBI:18420"/>
    </cofactor>
</comment>
<dbReference type="InterPro" id="IPR004101">
    <property type="entry name" value="Mur_ligase_C"/>
</dbReference>
<evidence type="ECO:0000256" key="3">
    <source>
        <dbReference type="ARBA" id="ARBA00022960"/>
    </source>
</evidence>
<keyword evidence="7 12" id="KW-0436">Ligase</keyword>
<keyword evidence="6 7" id="KW-0961">Cell wall biogenesis/degradation</keyword>
<comment type="catalytic activity">
    <reaction evidence="7">
        <text>UDP-N-acetyl-alpha-D-muramoyl-L-alanyl-D-glutamate + meso-2,6-diaminopimelate + ATP = UDP-N-acetyl-alpha-D-muramoyl-L-alanyl-gamma-D-glutamyl-meso-2,6-diaminopimelate + ADP + phosphate + H(+)</text>
        <dbReference type="Rhea" id="RHEA:23676"/>
        <dbReference type="ChEBI" id="CHEBI:15378"/>
        <dbReference type="ChEBI" id="CHEBI:30616"/>
        <dbReference type="ChEBI" id="CHEBI:43474"/>
        <dbReference type="ChEBI" id="CHEBI:57791"/>
        <dbReference type="ChEBI" id="CHEBI:83900"/>
        <dbReference type="ChEBI" id="CHEBI:83905"/>
        <dbReference type="ChEBI" id="CHEBI:456216"/>
        <dbReference type="EC" id="6.3.2.13"/>
    </reaction>
</comment>
<dbReference type="InterPro" id="IPR013221">
    <property type="entry name" value="Mur_ligase_cen"/>
</dbReference>
<comment type="PTM">
    <text evidence="7">Carboxylation is probably crucial for Mg(2+) binding and, consequently, for the gamma-phosphate positioning of ATP.</text>
</comment>
<dbReference type="SUPFAM" id="SSF63418">
    <property type="entry name" value="MurE/MurF N-terminal domain"/>
    <property type="match status" value="1"/>
</dbReference>
<feature type="binding site" evidence="7">
    <location>
        <position position="393"/>
    </location>
    <ligand>
        <name>meso-2,6-diaminopimelate</name>
        <dbReference type="ChEBI" id="CHEBI:57791"/>
    </ligand>
</feature>
<comment type="similarity">
    <text evidence="1 7">Belongs to the MurCDEF family. MurE subfamily.</text>
</comment>
<dbReference type="Gene3D" id="3.90.190.20">
    <property type="entry name" value="Mur ligase, C-terminal domain"/>
    <property type="match status" value="1"/>
</dbReference>
<evidence type="ECO:0000256" key="7">
    <source>
        <dbReference type="HAMAP-Rule" id="MF_00208"/>
    </source>
</evidence>
<keyword evidence="7" id="KW-0067">ATP-binding</keyword>
<dbReference type="Proteomes" id="UP001165481">
    <property type="component" value="Unassembled WGS sequence"/>
</dbReference>
<feature type="binding site" evidence="7">
    <location>
        <position position="465"/>
    </location>
    <ligand>
        <name>meso-2,6-diaminopimelate</name>
        <dbReference type="ChEBI" id="CHEBI:57791"/>
    </ligand>
</feature>
<dbReference type="PANTHER" id="PTHR23135">
    <property type="entry name" value="MUR LIGASE FAMILY MEMBER"/>
    <property type="match status" value="1"/>
</dbReference>
<dbReference type="InterPro" id="IPR005761">
    <property type="entry name" value="UDP-N-AcMur-Glu-dNH2Pim_ligase"/>
</dbReference>
<feature type="binding site" evidence="7">
    <location>
        <begin position="154"/>
        <end position="155"/>
    </location>
    <ligand>
        <name>UDP-N-acetyl-alpha-D-muramoyl-L-alanyl-D-glutamate</name>
        <dbReference type="ChEBI" id="CHEBI:83900"/>
    </ligand>
</feature>
<dbReference type="SUPFAM" id="SSF53623">
    <property type="entry name" value="MurD-like peptide ligases, catalytic domain"/>
    <property type="match status" value="1"/>
</dbReference>
<evidence type="ECO:0000256" key="1">
    <source>
        <dbReference type="ARBA" id="ARBA00005898"/>
    </source>
</evidence>
<evidence type="ECO:0000259" key="11">
    <source>
        <dbReference type="Pfam" id="PF08245"/>
    </source>
</evidence>
<dbReference type="Gene3D" id="3.40.1190.10">
    <property type="entry name" value="Mur-like, catalytic domain"/>
    <property type="match status" value="1"/>
</dbReference>
<evidence type="ECO:0000259" key="9">
    <source>
        <dbReference type="Pfam" id="PF01225"/>
    </source>
</evidence>
<keyword evidence="7" id="KW-0963">Cytoplasm</keyword>
<comment type="subcellular location">
    <subcellularLocation>
        <location evidence="7 8">Cytoplasm</location>
    </subcellularLocation>
</comment>
<feature type="binding site" evidence="7">
    <location>
        <begin position="111"/>
        <end position="117"/>
    </location>
    <ligand>
        <name>ATP</name>
        <dbReference type="ChEBI" id="CHEBI:30616"/>
    </ligand>
</feature>
<evidence type="ECO:0000256" key="6">
    <source>
        <dbReference type="ARBA" id="ARBA00023316"/>
    </source>
</evidence>
<dbReference type="Pfam" id="PF01225">
    <property type="entry name" value="Mur_ligase"/>
    <property type="match status" value="1"/>
</dbReference>
<feature type="binding site" evidence="7">
    <location>
        <begin position="417"/>
        <end position="420"/>
    </location>
    <ligand>
        <name>meso-2,6-diaminopimelate</name>
        <dbReference type="ChEBI" id="CHEBI:57791"/>
    </ligand>
</feature>
<name>A0ABT7IJV8_9BURK</name>
<keyword evidence="5 7" id="KW-0131">Cell cycle</keyword>
<dbReference type="EMBL" id="JAKZJU020000001">
    <property type="protein sequence ID" value="MDL2058647.1"/>
    <property type="molecule type" value="Genomic_DNA"/>
</dbReference>
<dbReference type="RefSeq" id="WP_243375865.1">
    <property type="nucleotide sequence ID" value="NZ_JAKZJU020000001.1"/>
</dbReference>
<feature type="domain" description="Mur ligase N-terminal catalytic" evidence="9">
    <location>
        <begin position="23"/>
        <end position="96"/>
    </location>
</feature>
<evidence type="ECO:0000256" key="4">
    <source>
        <dbReference type="ARBA" id="ARBA00022984"/>
    </source>
</evidence>
<protein>
    <recommendedName>
        <fullName evidence="7">UDP-N-acetylmuramoyl-L-alanyl-D-glutamate--2,6-diaminopimelate ligase</fullName>
        <ecNumber evidence="7">6.3.2.13</ecNumber>
    </recommendedName>
    <alternativeName>
        <fullName evidence="7">Meso-A2pm-adding enzyme</fullName>
    </alternativeName>
    <alternativeName>
        <fullName evidence="7">Meso-diaminopimelate-adding enzyme</fullName>
    </alternativeName>
    <alternativeName>
        <fullName evidence="7">UDP-MurNAc-L-Ala-D-Glu:meso-diaminopimelate ligase</fullName>
    </alternativeName>
    <alternativeName>
        <fullName evidence="7">UDP-MurNAc-tripeptide synthetase</fullName>
    </alternativeName>
    <alternativeName>
        <fullName evidence="7">UDP-N-acetylmuramyl-tripeptide synthetase</fullName>
    </alternativeName>
</protein>
<dbReference type="Gene3D" id="3.40.1390.10">
    <property type="entry name" value="MurE/MurF, N-terminal domain"/>
    <property type="match status" value="1"/>
</dbReference>
<gene>
    <name evidence="7" type="primary">murE</name>
    <name evidence="12" type="ORF">MUN46_001575</name>
</gene>
<comment type="function">
    <text evidence="7">Catalyzes the addition of meso-diaminopimelic acid to the nucleotide precursor UDP-N-acetylmuramoyl-L-alanyl-D-glutamate (UMAG) in the biosynthesis of bacterial cell-wall peptidoglycan.</text>
</comment>
<dbReference type="Pfam" id="PF08245">
    <property type="entry name" value="Mur_ligase_M"/>
    <property type="match status" value="1"/>
</dbReference>
<reference evidence="12" key="1">
    <citation type="submission" date="2023-03" db="EMBL/GenBank/DDBJ databases">
        <title>Mesosutterella sp. nov. isolated from porcine feces.</title>
        <authorList>
            <person name="Yu S."/>
        </authorList>
    </citation>
    <scope>NUCLEOTIDE SEQUENCE</scope>
    <source>
        <strain evidence="12">AGMB02718</strain>
    </source>
</reference>
<dbReference type="GO" id="GO:0008765">
    <property type="term" value="F:UDP-N-acetylmuramoylalanyl-D-glutamate-2,6-diaminopimelate ligase activity"/>
    <property type="evidence" value="ECO:0007669"/>
    <property type="project" value="UniProtKB-EC"/>
</dbReference>
<dbReference type="InterPro" id="IPR000713">
    <property type="entry name" value="Mur_ligase_N"/>
</dbReference>
<dbReference type="NCBIfam" id="NF001126">
    <property type="entry name" value="PRK00139.1-4"/>
    <property type="match status" value="1"/>
</dbReference>
<dbReference type="PANTHER" id="PTHR23135:SF4">
    <property type="entry name" value="UDP-N-ACETYLMURAMOYL-L-ALANYL-D-GLUTAMATE--2,6-DIAMINOPIMELATE LIGASE MURE HOMOLOG, CHLOROPLASTIC"/>
    <property type="match status" value="1"/>
</dbReference>
<feature type="binding site" evidence="7">
    <location>
        <position position="187"/>
    </location>
    <ligand>
        <name>UDP-N-acetyl-alpha-D-muramoyl-L-alanyl-D-glutamate</name>
        <dbReference type="ChEBI" id="CHEBI:83900"/>
    </ligand>
</feature>
<feature type="binding site" evidence="7">
    <location>
        <position position="27"/>
    </location>
    <ligand>
        <name>UDP-N-acetyl-alpha-D-muramoyl-L-alanyl-D-glutamate</name>
        <dbReference type="ChEBI" id="CHEBI:83900"/>
    </ligand>
</feature>
<dbReference type="InterPro" id="IPR036615">
    <property type="entry name" value="Mur_ligase_C_dom_sf"/>
</dbReference>
<evidence type="ECO:0000256" key="8">
    <source>
        <dbReference type="RuleBase" id="RU004135"/>
    </source>
</evidence>
<feature type="binding site" evidence="7">
    <location>
        <position position="469"/>
    </location>
    <ligand>
        <name>meso-2,6-diaminopimelate</name>
        <dbReference type="ChEBI" id="CHEBI:57791"/>
    </ligand>
</feature>
<sequence>MSEATLGEALQWLKQKAAADAQLELDSRRVARGDVFLAVPGLSADGRRFMQAAADAGAGAVLYDSQGAQGFQPPDAVPSLAVRGLAASLGAFASAYYGEPSRRLSGAAVTGTNGKTTTSQWMGELFTRLGQPCAVLGTIGCSMAGRSYSAVPLTTPDPVTIQRLLHAAALDGARAFAIEASSIGLAQGRLDGTRIRWALFTNLTRDHLDYHKTMQAYEDAKALLFERPELEAAVVNIDDPAGARMCRTALAHGVRTIAATSRGTAVPEGCEALEARDVEVGASGVSFRLAWKGRQYPVQARALGLFNVDNLLGAAGVVLASGAAGAEQVAALLGELLPPPGRLQQVCAPGMPLGVVDYCHTPDAIDKALETLRPVARARGGRLWIVVGAGGNRDHGKRPLMGRSAAAGADRVIVTTDNPRFEDPLAIAQAVAAGAGGPRIILDRAEAIQTAVSEAAPEDVILVAGKGHETYQEVRGVRHHFSDAEALERAFGECARTARRNKEQK</sequence>
<evidence type="ECO:0000256" key="5">
    <source>
        <dbReference type="ARBA" id="ARBA00023306"/>
    </source>
</evidence>
<comment type="caution">
    <text evidence="7">Lacks conserved residue(s) required for the propagation of feature annotation.</text>
</comment>
<accession>A0ABT7IJV8</accession>
<feature type="domain" description="Mur ligase central" evidence="11">
    <location>
        <begin position="109"/>
        <end position="317"/>
    </location>
</feature>
<feature type="short sequence motif" description="Meso-diaminopimelate recognition motif" evidence="7">
    <location>
        <begin position="417"/>
        <end position="420"/>
    </location>
</feature>
<comment type="pathway">
    <text evidence="7 8">Cell wall biogenesis; peptidoglycan biosynthesis.</text>
</comment>
<keyword evidence="13" id="KW-1185">Reference proteome</keyword>
<proteinExistence type="inferred from homology"/>
<evidence type="ECO:0000259" key="10">
    <source>
        <dbReference type="Pfam" id="PF02875"/>
    </source>
</evidence>
<organism evidence="12 13">
    <name type="scientific">Mesosutterella faecium</name>
    <dbReference type="NCBI Taxonomy" id="2925194"/>
    <lineage>
        <taxon>Bacteria</taxon>
        <taxon>Pseudomonadati</taxon>
        <taxon>Pseudomonadota</taxon>
        <taxon>Betaproteobacteria</taxon>
        <taxon>Burkholderiales</taxon>
        <taxon>Sutterellaceae</taxon>
        <taxon>Mesosutterella</taxon>
    </lineage>
</organism>
<evidence type="ECO:0000256" key="2">
    <source>
        <dbReference type="ARBA" id="ARBA00022618"/>
    </source>
</evidence>
<dbReference type="InterPro" id="IPR036565">
    <property type="entry name" value="Mur-like_cat_sf"/>
</dbReference>
<feature type="domain" description="Mur ligase C-terminal" evidence="10">
    <location>
        <begin position="341"/>
        <end position="467"/>
    </location>
</feature>
<dbReference type="EC" id="6.3.2.13" evidence="7"/>
<dbReference type="HAMAP" id="MF_00208">
    <property type="entry name" value="MurE"/>
    <property type="match status" value="1"/>
</dbReference>
<dbReference type="SUPFAM" id="SSF53244">
    <property type="entry name" value="MurD-like peptide ligases, peptide-binding domain"/>
    <property type="match status" value="1"/>
</dbReference>
<evidence type="ECO:0000313" key="12">
    <source>
        <dbReference type="EMBL" id="MDL2058647.1"/>
    </source>
</evidence>
<dbReference type="Pfam" id="PF02875">
    <property type="entry name" value="Mur_ligase_C"/>
    <property type="match status" value="1"/>
</dbReference>